<organism evidence="1 2">
    <name type="scientific">Candidatus Scalindua japonica</name>
    <dbReference type="NCBI Taxonomy" id="1284222"/>
    <lineage>
        <taxon>Bacteria</taxon>
        <taxon>Pseudomonadati</taxon>
        <taxon>Planctomycetota</taxon>
        <taxon>Candidatus Brocadiia</taxon>
        <taxon>Candidatus Brocadiales</taxon>
        <taxon>Candidatus Scalinduaceae</taxon>
        <taxon>Candidatus Scalindua</taxon>
    </lineage>
</organism>
<comment type="caution">
    <text evidence="1">The sequence shown here is derived from an EMBL/GenBank/DDBJ whole genome shotgun (WGS) entry which is preliminary data.</text>
</comment>
<proteinExistence type="predicted"/>
<protein>
    <submittedName>
        <fullName evidence="1">ABC-type thiamine transport system, periplasmic component</fullName>
    </submittedName>
</protein>
<evidence type="ECO:0000313" key="2">
    <source>
        <dbReference type="Proteomes" id="UP000218542"/>
    </source>
</evidence>
<dbReference type="SUPFAM" id="SSF55729">
    <property type="entry name" value="Acyl-CoA N-acyltransferases (Nat)"/>
    <property type="match status" value="1"/>
</dbReference>
<sequence>MLNNNGHKSKLEIKKYDISKPLTEQQQDEVYQLYKLRYSVYIKDLKYEQPHADHKLKILKDPLDNTGHLYGVFKNNEAIGTLLTNYTKHSDLGYYPELYKMHEFANSSYFDSSISTKFIVRKDFRSSNIAFKLACATLTQQSEDNIMYSFIDCIPENVPFFVRLGFKVSQKNMSHPEFGHGVALVIELQNIEELEKQNSLYLKHYRRTVDMWNRARIAA</sequence>
<evidence type="ECO:0000313" key="1">
    <source>
        <dbReference type="EMBL" id="GAX62300.1"/>
    </source>
</evidence>
<accession>A0A286U2D5</accession>
<dbReference type="Gene3D" id="3.40.630.30">
    <property type="match status" value="1"/>
</dbReference>
<keyword evidence="2" id="KW-1185">Reference proteome</keyword>
<dbReference type="InterPro" id="IPR016181">
    <property type="entry name" value="Acyl_CoA_acyltransferase"/>
</dbReference>
<dbReference type="EMBL" id="BAOS01000029">
    <property type="protein sequence ID" value="GAX62300.1"/>
    <property type="molecule type" value="Genomic_DNA"/>
</dbReference>
<dbReference type="Proteomes" id="UP000218542">
    <property type="component" value="Unassembled WGS sequence"/>
</dbReference>
<dbReference type="OrthoDB" id="9809206at2"/>
<name>A0A286U2D5_9BACT</name>
<dbReference type="AlphaFoldDB" id="A0A286U2D5"/>
<reference evidence="2" key="1">
    <citation type="journal article" date="2017" name="Environ. Microbiol. Rep.">
        <title>Genetic Diversity of Marine Anaerobic Ammonium-Oxidizing Bacteria as Revealed by Genomic and Proteomic Analyses of 'Candidatus Scalindua japonica'.</title>
        <authorList>
            <person name="Oshiki M."/>
            <person name="Mizuto K."/>
            <person name="Kimura Z."/>
            <person name="Kindaichi T."/>
            <person name="Satoh H."/>
            <person name="Okabe S."/>
        </authorList>
    </citation>
    <scope>NUCLEOTIDE SEQUENCE [LARGE SCALE GENOMIC DNA]</scope>
    <source>
        <strain evidence="2">husup-a2</strain>
    </source>
</reference>
<gene>
    <name evidence="1" type="ORF">SCALIN_C29_0084</name>
</gene>
<dbReference type="RefSeq" id="WP_096895684.1">
    <property type="nucleotide sequence ID" value="NZ_BAOS01000029.1"/>
</dbReference>